<sequence length="106" mass="13104">MRNIRFEKELEFVQLLCNPDYIRWLFDEGYFENKSFLDLLQHLNYWKKNEYKVFLTYPACLNILDILNKDNVLEILKDDTFYTKLAEQQYYLWKERGDKSILDDLM</sequence>
<evidence type="ECO:0000256" key="4">
    <source>
        <dbReference type="ARBA" id="ARBA00023015"/>
    </source>
</evidence>
<organism evidence="9 10">
    <name type="scientific">Nosema granulosis</name>
    <dbReference type="NCBI Taxonomy" id="83296"/>
    <lineage>
        <taxon>Eukaryota</taxon>
        <taxon>Fungi</taxon>
        <taxon>Fungi incertae sedis</taxon>
        <taxon>Microsporidia</taxon>
        <taxon>Nosematidae</taxon>
        <taxon>Nosema</taxon>
    </lineage>
</organism>
<evidence type="ECO:0000256" key="6">
    <source>
        <dbReference type="ARBA" id="ARBA00023163"/>
    </source>
</evidence>
<evidence type="ECO:0000313" key="9">
    <source>
        <dbReference type="EMBL" id="KAF9764565.1"/>
    </source>
</evidence>
<name>A0A9P6H0U6_9MICR</name>
<dbReference type="GO" id="GO:0006355">
    <property type="term" value="P:regulation of DNA-templated transcription"/>
    <property type="evidence" value="ECO:0007669"/>
    <property type="project" value="InterPro"/>
</dbReference>
<dbReference type="EMBL" id="SBJO01000016">
    <property type="protein sequence ID" value="KAF9764565.1"/>
    <property type="molecule type" value="Genomic_DNA"/>
</dbReference>
<dbReference type="InterPro" id="IPR038089">
    <property type="entry name" value="Med31_sf"/>
</dbReference>
<keyword evidence="10" id="KW-1185">Reference proteome</keyword>
<comment type="caution">
    <text evidence="9">The sequence shown here is derived from an EMBL/GenBank/DDBJ whole genome shotgun (WGS) entry which is preliminary data.</text>
</comment>
<reference evidence="9 10" key="1">
    <citation type="journal article" date="2020" name="Genome Biol. Evol.">
        <title>Comparative genomics of strictly vertically transmitted, feminizing microsporidia endosymbionts of amphipod crustaceans.</title>
        <authorList>
            <person name="Cormier A."/>
            <person name="Chebbi M.A."/>
            <person name="Giraud I."/>
            <person name="Wattier R."/>
            <person name="Teixeira M."/>
            <person name="Gilbert C."/>
            <person name="Rigaud T."/>
            <person name="Cordaux R."/>
        </authorList>
    </citation>
    <scope>NUCLEOTIDE SEQUENCE [LARGE SCALE GENOMIC DNA]</scope>
    <source>
        <strain evidence="9 10">Ou3-Ou53</strain>
    </source>
</reference>
<evidence type="ECO:0000256" key="8">
    <source>
        <dbReference type="RuleBase" id="RU364129"/>
    </source>
</evidence>
<dbReference type="OrthoDB" id="10257739at2759"/>
<gene>
    <name evidence="9" type="primary">SOH1</name>
    <name evidence="9" type="ORF">NGRA_0459</name>
</gene>
<keyword evidence="7 8" id="KW-0539">Nucleus</keyword>
<comment type="function">
    <text evidence="8">Component of the Mediator complex, a coactivator involved in the regulated transcription of nearly all RNA polymerase II-dependent genes. Mediator functions as a bridge to convey information from gene-specific regulatory proteins to the basal RNA polymerase II transcription machinery. Mediator is recruited to promoters by direct interactions with regulatory proteins and serves as a scaffold for the assembly of a functional preinitiation complex with RNA polymerase II and the general transcription factors.</text>
</comment>
<dbReference type="AlphaFoldDB" id="A0A9P6H0U6"/>
<keyword evidence="4 8" id="KW-0805">Transcription regulation</keyword>
<keyword evidence="5 8" id="KW-0010">Activator</keyword>
<protein>
    <recommendedName>
        <fullName evidence="3 8">Mediator of RNA polymerase II transcription subunit 31</fullName>
    </recommendedName>
</protein>
<dbReference type="Proteomes" id="UP000740883">
    <property type="component" value="Unassembled WGS sequence"/>
</dbReference>
<dbReference type="GO" id="GO:0016592">
    <property type="term" value="C:mediator complex"/>
    <property type="evidence" value="ECO:0007669"/>
    <property type="project" value="InterPro"/>
</dbReference>
<comment type="similarity">
    <text evidence="2 8">Belongs to the Mediator complex subunit 31 family.</text>
</comment>
<accession>A0A9P6H0U6</accession>
<comment type="subcellular location">
    <subcellularLocation>
        <location evidence="1 8">Nucleus</location>
    </subcellularLocation>
</comment>
<dbReference type="InterPro" id="IPR008831">
    <property type="entry name" value="Mediator_Med31"/>
</dbReference>
<keyword evidence="6 8" id="KW-0804">Transcription</keyword>
<dbReference type="Pfam" id="PF05669">
    <property type="entry name" value="Med31"/>
    <property type="match status" value="1"/>
</dbReference>
<evidence type="ECO:0000313" key="10">
    <source>
        <dbReference type="Proteomes" id="UP000740883"/>
    </source>
</evidence>
<evidence type="ECO:0000256" key="5">
    <source>
        <dbReference type="ARBA" id="ARBA00023159"/>
    </source>
</evidence>
<proteinExistence type="inferred from homology"/>
<comment type="subunit">
    <text evidence="8">Component of the Mediator complex.</text>
</comment>
<evidence type="ECO:0000256" key="7">
    <source>
        <dbReference type="ARBA" id="ARBA00023242"/>
    </source>
</evidence>
<evidence type="ECO:0000256" key="3">
    <source>
        <dbReference type="ARBA" id="ARBA00019660"/>
    </source>
</evidence>
<dbReference type="Gene3D" id="1.10.10.1340">
    <property type="entry name" value="Mediator of RNA polymerase II, submodule Med31 (Soh1)"/>
    <property type="match status" value="1"/>
</dbReference>
<evidence type="ECO:0000256" key="1">
    <source>
        <dbReference type="ARBA" id="ARBA00004123"/>
    </source>
</evidence>
<evidence type="ECO:0000256" key="2">
    <source>
        <dbReference type="ARBA" id="ARBA00006378"/>
    </source>
</evidence>
<dbReference type="PANTHER" id="PTHR13186">
    <property type="entry name" value="MEDIATOR OF RNA POLYMERASE II TRANSCRIPTION SUBUNIT 31"/>
    <property type="match status" value="1"/>
</dbReference>
<dbReference type="GO" id="GO:0003712">
    <property type="term" value="F:transcription coregulator activity"/>
    <property type="evidence" value="ECO:0007669"/>
    <property type="project" value="InterPro"/>
</dbReference>